<reference evidence="22" key="1">
    <citation type="submission" date="2023-10" db="EMBL/GenBank/DDBJ databases">
        <title>Genome assembly of Pristionchus species.</title>
        <authorList>
            <person name="Yoshida K."/>
            <person name="Sommer R.J."/>
        </authorList>
    </citation>
    <scope>NUCLEOTIDE SEQUENCE</scope>
    <source>
        <strain evidence="22">RS0144</strain>
    </source>
</reference>
<dbReference type="EMBL" id="BTSX01000004">
    <property type="protein sequence ID" value="GMS96446.1"/>
    <property type="molecule type" value="Genomic_DNA"/>
</dbReference>
<evidence type="ECO:0000256" key="3">
    <source>
        <dbReference type="ARBA" id="ARBA00004760"/>
    </source>
</evidence>
<dbReference type="InterPro" id="IPR016699">
    <property type="entry name" value="Acid_ceramidase-like"/>
</dbReference>
<evidence type="ECO:0000256" key="7">
    <source>
        <dbReference type="ARBA" id="ARBA00022525"/>
    </source>
</evidence>
<comment type="subcellular location">
    <subcellularLocation>
        <location evidence="1">Lysosome</location>
    </subcellularLocation>
    <subcellularLocation>
        <location evidence="2">Secreted</location>
    </subcellularLocation>
</comment>
<keyword evidence="7" id="KW-0964">Secreted</keyword>
<comment type="pathway">
    <text evidence="4">Sphingolipid metabolism.</text>
</comment>
<evidence type="ECO:0000256" key="14">
    <source>
        <dbReference type="ARBA" id="ARBA00023180"/>
    </source>
</evidence>
<keyword evidence="14" id="KW-0325">Glycoprotein</keyword>
<evidence type="ECO:0000256" key="9">
    <source>
        <dbReference type="ARBA" id="ARBA00022801"/>
    </source>
</evidence>
<evidence type="ECO:0000256" key="11">
    <source>
        <dbReference type="ARBA" id="ARBA00023098"/>
    </source>
</evidence>
<evidence type="ECO:0000256" key="8">
    <source>
        <dbReference type="ARBA" id="ARBA00022729"/>
    </source>
</evidence>
<comment type="pathway">
    <text evidence="3">Lipid metabolism; sphingolipid metabolism.</text>
</comment>
<keyword evidence="15" id="KW-0458">Lysosome</keyword>
<dbReference type="GO" id="GO:0017040">
    <property type="term" value="F:N-acylsphingosine amidohydrolase activity"/>
    <property type="evidence" value="ECO:0007669"/>
    <property type="project" value="UniProtKB-EC"/>
</dbReference>
<gene>
    <name evidence="22" type="ORF">PENTCL1PPCAC_18621</name>
</gene>
<dbReference type="SUPFAM" id="SSF56235">
    <property type="entry name" value="N-terminal nucleophile aminohydrolases (Ntn hydrolases)"/>
    <property type="match status" value="1"/>
</dbReference>
<dbReference type="PANTHER" id="PTHR28583:SF1">
    <property type="entry name" value="ACID CERAMIDASE"/>
    <property type="match status" value="1"/>
</dbReference>
<evidence type="ECO:0000256" key="10">
    <source>
        <dbReference type="ARBA" id="ARBA00022919"/>
    </source>
</evidence>
<keyword evidence="11 17" id="KW-0443">Lipid metabolism</keyword>
<dbReference type="InterPro" id="IPR029132">
    <property type="entry name" value="CBAH/NAAA_C"/>
</dbReference>
<feature type="signal peptide" evidence="19">
    <location>
        <begin position="1"/>
        <end position="16"/>
    </location>
</feature>
<feature type="domain" description="Choloylglycine hydrolase/NAAA C-terminal" evidence="20">
    <location>
        <begin position="140"/>
        <end position="286"/>
    </location>
</feature>
<evidence type="ECO:0000256" key="12">
    <source>
        <dbReference type="ARBA" id="ARBA00023145"/>
    </source>
</evidence>
<organism evidence="22 23">
    <name type="scientific">Pristionchus entomophagus</name>
    <dbReference type="NCBI Taxonomy" id="358040"/>
    <lineage>
        <taxon>Eukaryota</taxon>
        <taxon>Metazoa</taxon>
        <taxon>Ecdysozoa</taxon>
        <taxon>Nematoda</taxon>
        <taxon>Chromadorea</taxon>
        <taxon>Rhabditida</taxon>
        <taxon>Rhabditina</taxon>
        <taxon>Diplogasteromorpha</taxon>
        <taxon>Diplogasteroidea</taxon>
        <taxon>Neodiplogasteridae</taxon>
        <taxon>Pristionchus</taxon>
    </lineage>
</organism>
<dbReference type="AlphaFoldDB" id="A0AAV5TQ32"/>
<evidence type="ECO:0000313" key="22">
    <source>
        <dbReference type="EMBL" id="GMS96446.1"/>
    </source>
</evidence>
<evidence type="ECO:0000256" key="13">
    <source>
        <dbReference type="ARBA" id="ARBA00023157"/>
    </source>
</evidence>
<dbReference type="PIRSF" id="PIRSF017632">
    <property type="entry name" value="Acid_ceramidase-like"/>
    <property type="match status" value="1"/>
</dbReference>
<keyword evidence="13" id="KW-1015">Disulfide bond</keyword>
<evidence type="ECO:0000256" key="17">
    <source>
        <dbReference type="PIRNR" id="PIRNR017632"/>
    </source>
</evidence>
<dbReference type="GO" id="GO:0016020">
    <property type="term" value="C:membrane"/>
    <property type="evidence" value="ECO:0007669"/>
    <property type="project" value="GOC"/>
</dbReference>
<evidence type="ECO:0000256" key="4">
    <source>
        <dbReference type="ARBA" id="ARBA00004991"/>
    </source>
</evidence>
<dbReference type="GO" id="GO:0006665">
    <property type="term" value="P:sphingolipid metabolic process"/>
    <property type="evidence" value="ECO:0007669"/>
    <property type="project" value="UniProtKB-KW"/>
</dbReference>
<evidence type="ECO:0000256" key="5">
    <source>
        <dbReference type="ARBA" id="ARBA00005730"/>
    </source>
</evidence>
<feature type="domain" description="Acid ceramidase N-terminal" evidence="21">
    <location>
        <begin position="47"/>
        <end position="95"/>
    </location>
</feature>
<keyword evidence="9 17" id="KW-0378">Hydrolase</keyword>
<evidence type="ECO:0000256" key="18">
    <source>
        <dbReference type="PIRSR" id="PIRSR017632-1"/>
    </source>
</evidence>
<dbReference type="GO" id="GO:0017064">
    <property type="term" value="F:fatty acid amide hydrolase activity"/>
    <property type="evidence" value="ECO:0007669"/>
    <property type="project" value="InterPro"/>
</dbReference>
<evidence type="ECO:0000256" key="19">
    <source>
        <dbReference type="SAM" id="SignalP"/>
    </source>
</evidence>
<name>A0AAV5TQ32_9BILA</name>
<sequence>MLLPLLLLILPSTLLATNTLDNPWGDYAAECLAGKPSVWDDTRIEQKWYKLDLDKEAHEMWAEVAADYGAKMSAAVGVVKTMLDEFAPGAWDAALVMLEGAEDKLTEPYRTEIKALADLTGIPVEQLSLLNLFYEISKACTSLVAVDPNGKVIHARNQDFGFLFLWNIEQHTWELTRTLKDIVIQCEFHRDGKLLFKAVTFAGHLGILTAVRPGQFSLSMNSKFGSSVETMAHFFDVGLDPNQQFAVYACRDMLTNCATFEEAKDYIEKVQLLAGAYFIMGSATGGMVVTRAYNETMHEAVIDTTQKNGWYVLQTNYDWNSNDIYLDDRTIPGNKCMQQLGRKRVTKEGIFQVLSSKTNLNKATVYTSVMEVESGNFYTFKQDCKDPCWMV</sequence>
<keyword evidence="10" id="KW-0746">Sphingolipid metabolism</keyword>
<keyword evidence="23" id="KW-1185">Reference proteome</keyword>
<evidence type="ECO:0000259" key="21">
    <source>
        <dbReference type="Pfam" id="PF15508"/>
    </source>
</evidence>
<evidence type="ECO:0000256" key="6">
    <source>
        <dbReference type="ARBA" id="ARBA00011891"/>
    </source>
</evidence>
<evidence type="ECO:0000256" key="15">
    <source>
        <dbReference type="ARBA" id="ARBA00023228"/>
    </source>
</evidence>
<dbReference type="Pfam" id="PF15508">
    <property type="entry name" value="NAAA-beta"/>
    <property type="match status" value="1"/>
</dbReference>
<dbReference type="GO" id="GO:0005764">
    <property type="term" value="C:lysosome"/>
    <property type="evidence" value="ECO:0007669"/>
    <property type="project" value="UniProtKB-SubCell"/>
</dbReference>
<evidence type="ECO:0000256" key="1">
    <source>
        <dbReference type="ARBA" id="ARBA00004371"/>
    </source>
</evidence>
<dbReference type="Gene3D" id="3.60.60.10">
    <property type="entry name" value="Penicillin V Acylase, Chain A"/>
    <property type="match status" value="1"/>
</dbReference>
<dbReference type="GO" id="GO:0005576">
    <property type="term" value="C:extracellular region"/>
    <property type="evidence" value="ECO:0007669"/>
    <property type="project" value="UniProtKB-SubCell"/>
</dbReference>
<feature type="active site" description="Nucleophile" evidence="18">
    <location>
        <position position="140"/>
    </location>
</feature>
<dbReference type="PANTHER" id="PTHR28583">
    <property type="entry name" value="ACID AMIDASE"/>
    <property type="match status" value="1"/>
</dbReference>
<feature type="chain" id="PRO_5043887724" description="Acid ceramidase" evidence="19">
    <location>
        <begin position="17"/>
        <end position="391"/>
    </location>
</feature>
<dbReference type="Pfam" id="PF02275">
    <property type="entry name" value="CBAH"/>
    <property type="match status" value="1"/>
</dbReference>
<dbReference type="FunFam" id="3.60.60.10:FF:000006">
    <property type="entry name" value="N-acylethanolamine-hydrolyzing acid amidase"/>
    <property type="match status" value="1"/>
</dbReference>
<accession>A0AAV5TQ32</accession>
<dbReference type="InterPro" id="IPR029130">
    <property type="entry name" value="Acid_ceramidase_N"/>
</dbReference>
<proteinExistence type="inferred from homology"/>
<evidence type="ECO:0000256" key="2">
    <source>
        <dbReference type="ARBA" id="ARBA00004613"/>
    </source>
</evidence>
<dbReference type="EC" id="3.5.1.23" evidence="6"/>
<comment type="similarity">
    <text evidence="5 17">Belongs to the acid ceramidase family.</text>
</comment>
<evidence type="ECO:0000256" key="16">
    <source>
        <dbReference type="ARBA" id="ARBA00040588"/>
    </source>
</evidence>
<protein>
    <recommendedName>
        <fullName evidence="16">Acid ceramidase</fullName>
        <ecNumber evidence="6">3.5.1.23</ecNumber>
    </recommendedName>
</protein>
<dbReference type="InterPro" id="IPR029055">
    <property type="entry name" value="Ntn_hydrolases_N"/>
</dbReference>
<evidence type="ECO:0000313" key="23">
    <source>
        <dbReference type="Proteomes" id="UP001432027"/>
    </source>
</evidence>
<evidence type="ECO:0000259" key="20">
    <source>
        <dbReference type="Pfam" id="PF02275"/>
    </source>
</evidence>
<keyword evidence="12" id="KW-0865">Zymogen</keyword>
<dbReference type="Proteomes" id="UP001432027">
    <property type="component" value="Unassembled WGS sequence"/>
</dbReference>
<comment type="caution">
    <text evidence="22">The sequence shown here is derived from an EMBL/GenBank/DDBJ whole genome shotgun (WGS) entry which is preliminary data.</text>
</comment>
<keyword evidence="8 19" id="KW-0732">Signal</keyword>
<dbReference type="GO" id="GO:0006631">
    <property type="term" value="P:fatty acid metabolic process"/>
    <property type="evidence" value="ECO:0007669"/>
    <property type="project" value="InterPro"/>
</dbReference>